<evidence type="ECO:0000313" key="3">
    <source>
        <dbReference type="EMBL" id="CAG5127473.1"/>
    </source>
</evidence>
<protein>
    <recommendedName>
        <fullName evidence="2">E3 ubiquitin-protein ligase UBR4 N-terminal domain-containing protein</fullName>
    </recommendedName>
</protein>
<dbReference type="Pfam" id="PF19423">
    <property type="entry name" value="E3_UBR4_N"/>
    <property type="match status" value="1"/>
</dbReference>
<feature type="region of interest" description="Disordered" evidence="1">
    <location>
        <begin position="1"/>
        <end position="71"/>
    </location>
</feature>
<reference evidence="3" key="1">
    <citation type="submission" date="2021-04" db="EMBL/GenBank/DDBJ databases">
        <authorList>
            <consortium name="Molecular Ecology Group"/>
        </authorList>
    </citation>
    <scope>NUCLEOTIDE SEQUENCE</scope>
</reference>
<dbReference type="PANTHER" id="PTHR21725">
    <property type="entry name" value="E3 UBIQUITIN-PROTEIN LIGASE UBR4"/>
    <property type="match status" value="1"/>
</dbReference>
<feature type="compositionally biased region" description="Low complexity" evidence="1">
    <location>
        <begin position="1"/>
        <end position="19"/>
    </location>
</feature>
<organism evidence="3 4">
    <name type="scientific">Candidula unifasciata</name>
    <dbReference type="NCBI Taxonomy" id="100452"/>
    <lineage>
        <taxon>Eukaryota</taxon>
        <taxon>Metazoa</taxon>
        <taxon>Spiralia</taxon>
        <taxon>Lophotrochozoa</taxon>
        <taxon>Mollusca</taxon>
        <taxon>Gastropoda</taxon>
        <taxon>Heterobranchia</taxon>
        <taxon>Euthyneura</taxon>
        <taxon>Panpulmonata</taxon>
        <taxon>Eupulmonata</taxon>
        <taxon>Stylommatophora</taxon>
        <taxon>Helicina</taxon>
        <taxon>Helicoidea</taxon>
        <taxon>Geomitridae</taxon>
        <taxon>Candidula</taxon>
    </lineage>
</organism>
<evidence type="ECO:0000256" key="1">
    <source>
        <dbReference type="SAM" id="MobiDB-lite"/>
    </source>
</evidence>
<name>A0A8S3ZDI2_9EUPU</name>
<feature type="non-terminal residue" evidence="3">
    <location>
        <position position="1"/>
    </location>
</feature>
<dbReference type="AlphaFoldDB" id="A0A8S3ZDI2"/>
<evidence type="ECO:0000259" key="2">
    <source>
        <dbReference type="Pfam" id="PF19423"/>
    </source>
</evidence>
<keyword evidence="4" id="KW-1185">Reference proteome</keyword>
<dbReference type="InterPro" id="IPR045841">
    <property type="entry name" value="E3_UBR4_N"/>
</dbReference>
<feature type="compositionally biased region" description="Acidic residues" evidence="1">
    <location>
        <begin position="23"/>
        <end position="40"/>
    </location>
</feature>
<evidence type="ECO:0000313" key="4">
    <source>
        <dbReference type="Proteomes" id="UP000678393"/>
    </source>
</evidence>
<comment type="caution">
    <text evidence="3">The sequence shown here is derived from an EMBL/GenBank/DDBJ whole genome shotgun (WGS) entry which is preliminary data.</text>
</comment>
<gene>
    <name evidence="3" type="ORF">CUNI_LOCUS13031</name>
</gene>
<feature type="domain" description="E3 ubiquitin-protein ligase UBR4 N-terminal" evidence="2">
    <location>
        <begin position="2"/>
        <end position="601"/>
    </location>
</feature>
<accession>A0A8S3ZDI2</accession>
<proteinExistence type="predicted"/>
<dbReference type="OrthoDB" id="30336at2759"/>
<dbReference type="PANTHER" id="PTHR21725:SF1">
    <property type="entry name" value="E3 UBIQUITIN-PROTEIN LIGASE UBR4"/>
    <property type="match status" value="1"/>
</dbReference>
<sequence>MKQGSDSQETISSSSTSDSNTFYEDDFSTSEESSEDDDSEPILGHWLEEALSPCDSVNTTPPPPPPPRVDGILESKRQREASVGEGGPNLVPDKREPEGFTTLVSNVMNFFNAHLLTSRNNTIRAITKSGFTQEHVTMIAQLTKDLDRECARVDNDKGYTAVSLALARFNHNLVATACLSEQLQDFYLTALGVSPTSTDPWPLTVYPRSLAVLVSVLLRRQQQERADEEITNIGSSDSAVIAVWDKFLKRLRAAIESCENKTEVMEDVNVEHMQVLMFLFHGLRLTQKKGILVKICQLVLDVAQIERSLMEKTVPLTLSRLVLVLEYLLHFFYDPPMQLIEQVQHNLFTSHTIPVDKEGASRATKYFACREVEENFRKSLPVPETAEAGAVKPRFYHLCPPDPNIQEVVKIDGLAVSVLLGREDVLNYNQLYNSCIKLLMAGSQCDKTKDKLSPLDTSAMHYHFLLLWRLLSCLPPSVEYVQLLRDTALNMGRAHVLHTLRWAPRIGHKAYSSWIQDCLVKQGLSAADASELLKTAAAFSNTSRYDVMLAMGYIRDQISKLPCIATNDPSPKDLPGMSDILILDAVVAKCQVSLDDTYTKVT</sequence>
<dbReference type="InterPro" id="IPR045189">
    <property type="entry name" value="UBR4-like"/>
</dbReference>
<dbReference type="EMBL" id="CAJHNH020002691">
    <property type="protein sequence ID" value="CAG5127473.1"/>
    <property type="molecule type" value="Genomic_DNA"/>
</dbReference>
<dbReference type="Proteomes" id="UP000678393">
    <property type="component" value="Unassembled WGS sequence"/>
</dbReference>